<reference evidence="1 2" key="1">
    <citation type="submission" date="2020-08" db="EMBL/GenBank/DDBJ databases">
        <title>Genomic Encyclopedia of Type Strains, Phase IV (KMG-IV): sequencing the most valuable type-strain genomes for metagenomic binning, comparative biology and taxonomic classification.</title>
        <authorList>
            <person name="Goeker M."/>
        </authorList>
    </citation>
    <scope>NUCLEOTIDE SEQUENCE [LARGE SCALE GENOMIC DNA]</scope>
    <source>
        <strain evidence="1 2">DSM 101791</strain>
    </source>
</reference>
<organism evidence="1 2">
    <name type="scientific">Deinococcus budaensis</name>
    <dbReference type="NCBI Taxonomy" id="1665626"/>
    <lineage>
        <taxon>Bacteria</taxon>
        <taxon>Thermotogati</taxon>
        <taxon>Deinococcota</taxon>
        <taxon>Deinococci</taxon>
        <taxon>Deinococcales</taxon>
        <taxon>Deinococcaceae</taxon>
        <taxon>Deinococcus</taxon>
    </lineage>
</organism>
<keyword evidence="2" id="KW-1185">Reference proteome</keyword>
<proteinExistence type="predicted"/>
<protein>
    <submittedName>
        <fullName evidence="1">Uncharacterized protein</fullName>
    </submittedName>
</protein>
<comment type="caution">
    <text evidence="1">The sequence shown here is derived from an EMBL/GenBank/DDBJ whole genome shotgun (WGS) entry which is preliminary data.</text>
</comment>
<dbReference type="Proteomes" id="UP000525389">
    <property type="component" value="Unassembled WGS sequence"/>
</dbReference>
<name>A0A7W8GGN7_9DEIO</name>
<gene>
    <name evidence="1" type="ORF">HNQ09_002737</name>
</gene>
<evidence type="ECO:0000313" key="2">
    <source>
        <dbReference type="Proteomes" id="UP000525389"/>
    </source>
</evidence>
<accession>A0A7W8GGN7</accession>
<dbReference type="RefSeq" id="WP_246363353.1">
    <property type="nucleotide sequence ID" value="NZ_JACHFN010000010.1"/>
</dbReference>
<dbReference type="AlphaFoldDB" id="A0A7W8GGN7"/>
<dbReference type="EMBL" id="JACHFN010000010">
    <property type="protein sequence ID" value="MBB5235285.1"/>
    <property type="molecule type" value="Genomic_DNA"/>
</dbReference>
<evidence type="ECO:0000313" key="1">
    <source>
        <dbReference type="EMBL" id="MBB5235285.1"/>
    </source>
</evidence>
<sequence>MTRRGARVPALALLAALSLGLGVWWASESRWRGPLYCIEQPGRVWGLSPLPAEFTPTCPQSRSYRREVREGSARVEQYTLAGWRPRALFPALQAAGFVSEGGENGIYADEDEYADFLRRGGEQLQYVAERLPGEVTRVTLSGRPAAPR</sequence>